<sequence length="1751" mass="193528">MERVRTALAAVPGGGNEELEAEWSQLQTQSTYRQLLAVTGVSANALAWSGLEFTKASATARITGPKWGPLLIGLAAYLPETVVDTALRALFKKELFVTSDEGVEKFNPDSALLLWTAISKEASKKDCDSATLNEYFVKWTSALKALYDKLVYCWIDYRETEAPRDNNVVLLLSQWASLRFRRIPISGAFAEERRLAAKLASTGEDGSPTDTSISLNFKIRRKNLALIIRSCKATADQNGVLDLARRIETKASSDTECISLVQEYTRANGFSDIDRFFGTERFDFTKDDDSQQGSKHGAKRHNSSPTASNRSKRSRHGHDSSGGSADSSRPSGAGPGPLHSAKPTDPLKFSNDVRGNGEKSAHPTLSEKLKVSSSVLQQRRQAGSCLGCGASDHKLAACPKYVSLNKTTQKSDAGKIEAKKAESSAYFACVVQSVNGSRRVLRLSVLASHPDILIQRAPVRLGIDSYSACSLVSVALVQQLSLASRTLHDPVRLVLADTSLSVIERETSIRLDHGGHNAVIECLIVDSLPEADMIIGYPDFSLMGIQVSVPPASGSLQGGIHSDVDTQVRAALLYLTSRLDKWEVCPGARGYRYRLRRLQPSEIRDTSEQTVTLEVEIVTRGAVASGVPIATDSKGEQPKPFDYSIGLYQALSEQSRADYLSEIRNFVDHKWWVPITSSIGDDPLVSETEIITFPSCQKETKSTRVRACSDARRLNQETMPASYQGLSIEDILRFARARWDPSSSTMFVLDLRKAFYKIRIAHGKRIKVRTINCAFLSDRIIFGLRIGPSILSAQVCILCSAVLSGILGRPINIDSVHGLVDVVSGLVILPYYDDLLVIGNEDLARRFVDVICRVAPYLGGEFPAEKRLHLVPGASMNHLGLHWHLSKQNMLTLSCNPPNQDDPCISRTVSKRAIFGIAGLFHDPTYGHVEARLVADYLRSWAGKIKASWDKRFPLSEDQSEALGALVSRGKADFRTCSHKAIPKDHSYLIGYTDACDIGGGCCLLSASTPNGRPHDSDVVLLEAHSKLFDPAERRWHVNRKEYFWLHRTLRLLLKWVSKFPPSSHQIQGVSLYCDNAAATAWSTTAKPRKYDIQAVARLYDEITELLDQCRNDLGIQASIVHLPGSLNVEADRLSRLGSTLESLAPLEVASVEPKPRKTHKDFKTMISCVVVTEGHDCALSAPDPGDLDPRLELFPVAALSTLPSRSTSRHRALYPSIRSLMYRFMMFCKPYMELKVSRLRSGFAWGGAVQGPRLQLQDGLIQYRDKQVGSTWKVYLPTTRSRSWALYYFHSNLLRGGHRGAPRAIDAVQAAGYWWPTMSKDMNRWIRSCPDCQLGKWYEPYNPQPLVFRRGMNRFAAIQLDFAGPMSSHAKPTDTPCPGDSQYLLVIIDEGTRASMVLPAVSTSALDVILGLLVWFQCYGVPDHIQLDGAGAHVSDELANFAKIWNFHLSIGIARRPQTQGLVEGLVRDIKCGVQTNRVSQTSLPWYVAALGGAIVHNQSFLLGTKLSPQALAVGADLDASLTPEQVSNIIADRYAHYRQLRDERAASAEIHDLLTSTPRYVFGVGDRVRLVRMINHRRCIQGPFEVEAVHPTNHYLFLLQGKSGYVSIGQLLPYRQDAFIDSFSHAVLPHQALLTQLTQKPMPDGVAYLDIQPGNWVFVIREVSTESSEPNHDLSVSLVETVAAGALHVVGLDRHRNGSWHPPRSRRERDAASFEVGPVDLFGLGFTCTAQRRIPKPIKDWLSAQGVSL</sequence>
<dbReference type="InterPro" id="IPR041588">
    <property type="entry name" value="Integrase_H2C2"/>
</dbReference>
<dbReference type="InterPro" id="IPR036397">
    <property type="entry name" value="RNaseH_sf"/>
</dbReference>
<accession>A0A7J6TJQ9</accession>
<dbReference type="Proteomes" id="UP000553632">
    <property type="component" value="Unassembled WGS sequence"/>
</dbReference>
<dbReference type="GO" id="GO:0003676">
    <property type="term" value="F:nucleic acid binding"/>
    <property type="evidence" value="ECO:0007669"/>
    <property type="project" value="InterPro"/>
</dbReference>
<feature type="compositionally biased region" description="Low complexity" evidence="1">
    <location>
        <begin position="321"/>
        <end position="332"/>
    </location>
</feature>
<dbReference type="InterPro" id="IPR050951">
    <property type="entry name" value="Retrovirus_Pol_polyprotein"/>
</dbReference>
<gene>
    <name evidence="3" type="ORF">FOZ63_015103</name>
</gene>
<dbReference type="Gene3D" id="1.10.340.70">
    <property type="match status" value="1"/>
</dbReference>
<name>A0A7J6TJQ9_PEROL</name>
<dbReference type="PANTHER" id="PTHR37984">
    <property type="entry name" value="PROTEIN CBG26694"/>
    <property type="match status" value="1"/>
</dbReference>
<dbReference type="Gene3D" id="3.10.10.10">
    <property type="entry name" value="HIV Type 1 Reverse Transcriptase, subunit A, domain 1"/>
    <property type="match status" value="1"/>
</dbReference>
<dbReference type="EMBL" id="JABANO010010249">
    <property type="protein sequence ID" value="KAF4745478.1"/>
    <property type="molecule type" value="Genomic_DNA"/>
</dbReference>
<reference evidence="3 4" key="1">
    <citation type="submission" date="2020-04" db="EMBL/GenBank/DDBJ databases">
        <title>Perkinsus olseni comparative genomics.</title>
        <authorList>
            <person name="Bogema D.R."/>
        </authorList>
    </citation>
    <scope>NUCLEOTIDE SEQUENCE [LARGE SCALE GENOMIC DNA]</scope>
    <source>
        <strain evidence="3 4">ATCC PRA-207</strain>
    </source>
</reference>
<dbReference type="InterPro" id="IPR043502">
    <property type="entry name" value="DNA/RNA_pol_sf"/>
</dbReference>
<protein>
    <recommendedName>
        <fullName evidence="2">Integrase catalytic domain-containing protein</fullName>
    </recommendedName>
</protein>
<evidence type="ECO:0000313" key="4">
    <source>
        <dbReference type="Proteomes" id="UP000553632"/>
    </source>
</evidence>
<dbReference type="PANTHER" id="PTHR37984:SF5">
    <property type="entry name" value="PROTEIN NYNRIN-LIKE"/>
    <property type="match status" value="1"/>
</dbReference>
<dbReference type="InterPro" id="IPR012337">
    <property type="entry name" value="RNaseH-like_sf"/>
</dbReference>
<dbReference type="GO" id="GO:0015074">
    <property type="term" value="P:DNA integration"/>
    <property type="evidence" value="ECO:0007669"/>
    <property type="project" value="InterPro"/>
</dbReference>
<evidence type="ECO:0000313" key="3">
    <source>
        <dbReference type="EMBL" id="KAF4745478.1"/>
    </source>
</evidence>
<dbReference type="Gene3D" id="3.30.420.10">
    <property type="entry name" value="Ribonuclease H-like superfamily/Ribonuclease H"/>
    <property type="match status" value="1"/>
</dbReference>
<dbReference type="InterPro" id="IPR043128">
    <property type="entry name" value="Rev_trsase/Diguanyl_cyclase"/>
</dbReference>
<dbReference type="SUPFAM" id="SSF56672">
    <property type="entry name" value="DNA/RNA polymerases"/>
    <property type="match status" value="1"/>
</dbReference>
<dbReference type="PROSITE" id="PS50994">
    <property type="entry name" value="INTEGRASE"/>
    <property type="match status" value="1"/>
</dbReference>
<feature type="domain" description="Integrase catalytic" evidence="2">
    <location>
        <begin position="1342"/>
        <end position="1518"/>
    </location>
</feature>
<organism evidence="3 4">
    <name type="scientific">Perkinsus olseni</name>
    <name type="common">Perkinsus atlanticus</name>
    <dbReference type="NCBI Taxonomy" id="32597"/>
    <lineage>
        <taxon>Eukaryota</taxon>
        <taxon>Sar</taxon>
        <taxon>Alveolata</taxon>
        <taxon>Perkinsozoa</taxon>
        <taxon>Perkinsea</taxon>
        <taxon>Perkinsida</taxon>
        <taxon>Perkinsidae</taxon>
        <taxon>Perkinsus</taxon>
    </lineage>
</organism>
<dbReference type="InterPro" id="IPR001584">
    <property type="entry name" value="Integrase_cat-core"/>
</dbReference>
<dbReference type="SUPFAM" id="SSF53098">
    <property type="entry name" value="Ribonuclease H-like"/>
    <property type="match status" value="1"/>
</dbReference>
<dbReference type="CDD" id="cd00303">
    <property type="entry name" value="retropepsin_like"/>
    <property type="match status" value="1"/>
</dbReference>
<evidence type="ECO:0000259" key="2">
    <source>
        <dbReference type="PROSITE" id="PS50994"/>
    </source>
</evidence>
<evidence type="ECO:0000256" key="1">
    <source>
        <dbReference type="SAM" id="MobiDB-lite"/>
    </source>
</evidence>
<keyword evidence="4" id="KW-1185">Reference proteome</keyword>
<dbReference type="Pfam" id="PF17921">
    <property type="entry name" value="Integrase_H2C2"/>
    <property type="match status" value="1"/>
</dbReference>
<comment type="caution">
    <text evidence="3">The sequence shown here is derived from an EMBL/GenBank/DDBJ whole genome shotgun (WGS) entry which is preliminary data.</text>
</comment>
<dbReference type="Gene3D" id="3.30.70.270">
    <property type="match status" value="1"/>
</dbReference>
<proteinExistence type="predicted"/>
<feature type="region of interest" description="Disordered" evidence="1">
    <location>
        <begin position="284"/>
        <end position="373"/>
    </location>
</feature>
<feature type="compositionally biased region" description="Basic and acidic residues" evidence="1">
    <location>
        <begin position="355"/>
        <end position="370"/>
    </location>
</feature>